<organism evidence="10 11">
    <name type="scientific">Nocardioides lianchengensis</name>
    <dbReference type="NCBI Taxonomy" id="1045774"/>
    <lineage>
        <taxon>Bacteria</taxon>
        <taxon>Bacillati</taxon>
        <taxon>Actinomycetota</taxon>
        <taxon>Actinomycetes</taxon>
        <taxon>Propionibacteriales</taxon>
        <taxon>Nocardioidaceae</taxon>
        <taxon>Nocardioides</taxon>
    </lineage>
</organism>
<reference evidence="10 11" key="1">
    <citation type="submission" date="2016-10" db="EMBL/GenBank/DDBJ databases">
        <authorList>
            <person name="de Groot N.N."/>
        </authorList>
    </citation>
    <scope>NUCLEOTIDE SEQUENCE [LARGE SCALE GENOMIC DNA]</scope>
    <source>
        <strain evidence="10 11">CGMCC 4.6858</strain>
    </source>
</reference>
<dbReference type="AlphaFoldDB" id="A0A1G6NZ37"/>
<dbReference type="PANTHER" id="PTHR43289">
    <property type="entry name" value="MITOGEN-ACTIVATED PROTEIN KINASE KINASE KINASE 20-RELATED"/>
    <property type="match status" value="1"/>
</dbReference>
<dbReference type="SMART" id="SM00220">
    <property type="entry name" value="S_TKc"/>
    <property type="match status" value="1"/>
</dbReference>
<dbReference type="GO" id="GO:0004674">
    <property type="term" value="F:protein serine/threonine kinase activity"/>
    <property type="evidence" value="ECO:0007669"/>
    <property type="project" value="UniProtKB-KW"/>
</dbReference>
<evidence type="ECO:0000313" key="11">
    <source>
        <dbReference type="Proteomes" id="UP000199034"/>
    </source>
</evidence>
<name>A0A1G6NZ37_9ACTN</name>
<dbReference type="Gene3D" id="3.30.200.20">
    <property type="entry name" value="Phosphorylase Kinase, domain 1"/>
    <property type="match status" value="1"/>
</dbReference>
<evidence type="ECO:0000256" key="6">
    <source>
        <dbReference type="ARBA" id="ARBA00022840"/>
    </source>
</evidence>
<evidence type="ECO:0000256" key="1">
    <source>
        <dbReference type="ARBA" id="ARBA00012513"/>
    </source>
</evidence>
<dbReference type="EC" id="2.7.11.1" evidence="1"/>
<proteinExistence type="predicted"/>
<feature type="region of interest" description="Disordered" evidence="7">
    <location>
        <begin position="418"/>
        <end position="453"/>
    </location>
</feature>
<evidence type="ECO:0000256" key="4">
    <source>
        <dbReference type="ARBA" id="ARBA00022741"/>
    </source>
</evidence>
<evidence type="ECO:0000256" key="5">
    <source>
        <dbReference type="ARBA" id="ARBA00022777"/>
    </source>
</evidence>
<gene>
    <name evidence="10" type="ORF">SAMN05421872_103425</name>
</gene>
<dbReference type="Proteomes" id="UP000199034">
    <property type="component" value="Unassembled WGS sequence"/>
</dbReference>
<keyword evidence="4" id="KW-0547">Nucleotide-binding</keyword>
<keyword evidence="8" id="KW-1133">Transmembrane helix</keyword>
<sequence length="543" mass="57115">MAANVSGADASADAGWRPPPAPPTPPPAATETLAGYDRLTEVGQGGDSVVYRARDVALQRDVAVKVLLVDDPDRVARFRREIEITVDLGRQHPNIVNVLAVGTTDAGRPAIVMDFYEAGSLHDRLQALGPLPPEEVVKLGVVLADALAFAHDRGVLHRDVKPQNVLVLPTSWVLADFGIARLADSEHTASVETFTYRHASPQILDGLAPTPADDLWGLGSTLYTLVDGRPPFASDDPDDDSALAYLRRARTEPHRPLAVTGADRLAPVIDRCLAKDLDRRWSSAAELRDALAELRVSAWEPGAAPAAAPVRPVGPTQTPAVPPPTPAVKPVALSVLAHAPAPVRDADATGLRPAEATGARPDAPQPPAPPVADGPVAPGDDRPDPAVRRRKRLVLVLGGAALLIGLTLGIAGAALRDDEPTTTPRASVDSNVGQLLPTAPTKPLQSGPAQPQRADPELAFNFLKLTSDGSTLTLKWSEAADGQGVYTLAQRLPDPNLFGPWSGTVTTGTVSFPTVPGTRYCFVMTVTDADGGFGVSNRRCFTA</sequence>
<feature type="compositionally biased region" description="Low complexity" evidence="7">
    <location>
        <begin position="305"/>
        <end position="319"/>
    </location>
</feature>
<evidence type="ECO:0000259" key="9">
    <source>
        <dbReference type="PROSITE" id="PS50011"/>
    </source>
</evidence>
<evidence type="ECO:0000313" key="10">
    <source>
        <dbReference type="EMBL" id="SDC72988.1"/>
    </source>
</evidence>
<dbReference type="EMBL" id="FMZM01000003">
    <property type="protein sequence ID" value="SDC72988.1"/>
    <property type="molecule type" value="Genomic_DNA"/>
</dbReference>
<feature type="transmembrane region" description="Helical" evidence="8">
    <location>
        <begin position="393"/>
        <end position="415"/>
    </location>
</feature>
<feature type="compositionally biased region" description="Pro residues" evidence="7">
    <location>
        <begin position="363"/>
        <end position="372"/>
    </location>
</feature>
<dbReference type="InterPro" id="IPR011009">
    <property type="entry name" value="Kinase-like_dom_sf"/>
</dbReference>
<dbReference type="STRING" id="1045774.SAMN05421872_103425"/>
<feature type="compositionally biased region" description="Polar residues" evidence="7">
    <location>
        <begin position="421"/>
        <end position="433"/>
    </location>
</feature>
<dbReference type="GO" id="GO:0005524">
    <property type="term" value="F:ATP binding"/>
    <property type="evidence" value="ECO:0007669"/>
    <property type="project" value="UniProtKB-KW"/>
</dbReference>
<dbReference type="PROSITE" id="PS00108">
    <property type="entry name" value="PROTEIN_KINASE_ST"/>
    <property type="match status" value="1"/>
</dbReference>
<keyword evidence="2 10" id="KW-0723">Serine/threonine-protein kinase</keyword>
<dbReference type="Gene3D" id="1.10.510.10">
    <property type="entry name" value="Transferase(Phosphotransferase) domain 1"/>
    <property type="match status" value="1"/>
</dbReference>
<dbReference type="Pfam" id="PF00069">
    <property type="entry name" value="Pkinase"/>
    <property type="match status" value="1"/>
</dbReference>
<accession>A0A1G6NZ37</accession>
<evidence type="ECO:0000256" key="7">
    <source>
        <dbReference type="SAM" id="MobiDB-lite"/>
    </source>
</evidence>
<dbReference type="RefSeq" id="WP_090853340.1">
    <property type="nucleotide sequence ID" value="NZ_FMZM01000003.1"/>
</dbReference>
<feature type="domain" description="Protein kinase" evidence="9">
    <location>
        <begin position="36"/>
        <end position="292"/>
    </location>
</feature>
<protein>
    <recommendedName>
        <fullName evidence="1">non-specific serine/threonine protein kinase</fullName>
        <ecNumber evidence="1">2.7.11.1</ecNumber>
    </recommendedName>
</protein>
<evidence type="ECO:0000256" key="3">
    <source>
        <dbReference type="ARBA" id="ARBA00022679"/>
    </source>
</evidence>
<dbReference type="CDD" id="cd14014">
    <property type="entry name" value="STKc_PknB_like"/>
    <property type="match status" value="1"/>
</dbReference>
<keyword evidence="3" id="KW-0808">Transferase</keyword>
<dbReference type="InterPro" id="IPR000719">
    <property type="entry name" value="Prot_kinase_dom"/>
</dbReference>
<dbReference type="OrthoDB" id="9762169at2"/>
<feature type="region of interest" description="Disordered" evidence="7">
    <location>
        <begin position="353"/>
        <end position="385"/>
    </location>
</feature>
<feature type="region of interest" description="Disordered" evidence="7">
    <location>
        <begin position="305"/>
        <end position="324"/>
    </location>
</feature>
<dbReference type="PROSITE" id="PS50011">
    <property type="entry name" value="PROTEIN_KINASE_DOM"/>
    <property type="match status" value="1"/>
</dbReference>
<keyword evidence="11" id="KW-1185">Reference proteome</keyword>
<evidence type="ECO:0000256" key="2">
    <source>
        <dbReference type="ARBA" id="ARBA00022527"/>
    </source>
</evidence>
<keyword evidence="8" id="KW-0812">Transmembrane</keyword>
<dbReference type="PANTHER" id="PTHR43289:SF6">
    <property type="entry name" value="SERINE_THREONINE-PROTEIN KINASE NEKL-3"/>
    <property type="match status" value="1"/>
</dbReference>
<dbReference type="SUPFAM" id="SSF56112">
    <property type="entry name" value="Protein kinase-like (PK-like)"/>
    <property type="match status" value="1"/>
</dbReference>
<dbReference type="InterPro" id="IPR008271">
    <property type="entry name" value="Ser/Thr_kinase_AS"/>
</dbReference>
<feature type="compositionally biased region" description="Pro residues" evidence="7">
    <location>
        <begin position="17"/>
        <end position="27"/>
    </location>
</feature>
<keyword evidence="5 10" id="KW-0418">Kinase</keyword>
<keyword evidence="6" id="KW-0067">ATP-binding</keyword>
<feature type="region of interest" description="Disordered" evidence="7">
    <location>
        <begin position="1"/>
        <end position="27"/>
    </location>
</feature>
<evidence type="ECO:0000256" key="8">
    <source>
        <dbReference type="SAM" id="Phobius"/>
    </source>
</evidence>
<keyword evidence="8" id="KW-0472">Membrane</keyword>